<comment type="caution">
    <text evidence="3">The sequence shown here is derived from an EMBL/GenBank/DDBJ whole genome shotgun (WGS) entry which is preliminary data.</text>
</comment>
<feature type="region of interest" description="Disordered" evidence="1">
    <location>
        <begin position="105"/>
        <end position="167"/>
    </location>
</feature>
<sequence>MALADRRPLGFPVTSTPASPAFNPKTLSLNSSASTTSSDNDMTQGFKSSMDDMKGKLSESDIKPLTPEKSLSPVELSPTLRSISPDSLMNSDSYRKLNATTIAPSSTTSITSNSSRGSSPSINPTNSNVNVLKKPKNTSRAPIATGISTTIPVTGEKPKPSQKDDPSLEDDVLYAIFVILYEKDPEGSGMTVKQICDILVEQHPDMANLSTKTSNLVSAKLNAYVKRVEKGDSSLKYALSRDWADASPKRMVYVYRGLLTDDFHLHVKNVMEVQKQQHDHSESPSASKIDERNSLEAGKQANILKPRRQTMFDLGVTKNTFLESALDKSNLVVPYSSAPVTASLTEANGESKKITSSNQQESDLEFEEFEVFNDIEDDDEDNGINLEMNDMYIDSFKKNGKRSKSLSYLSSNKKPKILTAAAAAPRAPRTPSSHNANAAAAAAALHAAAFKAISAPSSQLSESSLKSNASTTANSNVSCPSNKKWLNVVRSGFLTQDIGTPEEISLSDLDKFFA</sequence>
<dbReference type="RefSeq" id="XP_015467889.1">
    <property type="nucleotide sequence ID" value="XM_015611298.1"/>
</dbReference>
<organism evidence="3 4">
    <name type="scientific">Debaryomyces fabryi</name>
    <dbReference type="NCBI Taxonomy" id="58627"/>
    <lineage>
        <taxon>Eukaryota</taxon>
        <taxon>Fungi</taxon>
        <taxon>Dikarya</taxon>
        <taxon>Ascomycota</taxon>
        <taxon>Saccharomycotina</taxon>
        <taxon>Pichiomycetes</taxon>
        <taxon>Debaryomycetaceae</taxon>
        <taxon>Debaryomyces</taxon>
    </lineage>
</organism>
<gene>
    <name evidence="3" type="ORF">AC631_02468</name>
</gene>
<evidence type="ECO:0000313" key="3">
    <source>
        <dbReference type="EMBL" id="KSA01787.1"/>
    </source>
</evidence>
<feature type="domain" description="GDS1 winged helix" evidence="2">
    <location>
        <begin position="164"/>
        <end position="259"/>
    </location>
</feature>
<accession>A0A0V1PZX0</accession>
<feature type="region of interest" description="Disordered" evidence="1">
    <location>
        <begin position="274"/>
        <end position="300"/>
    </location>
</feature>
<evidence type="ECO:0000256" key="1">
    <source>
        <dbReference type="SAM" id="MobiDB-lite"/>
    </source>
</evidence>
<dbReference type="InterPro" id="IPR057511">
    <property type="entry name" value="WH_GDS1"/>
</dbReference>
<dbReference type="Pfam" id="PF25318">
    <property type="entry name" value="WHD_GDS1"/>
    <property type="match status" value="1"/>
</dbReference>
<keyword evidence="4" id="KW-1185">Reference proteome</keyword>
<reference evidence="3 4" key="1">
    <citation type="submission" date="2015-11" db="EMBL/GenBank/DDBJ databases">
        <title>The genome of Debaryomyces fabryi.</title>
        <authorList>
            <person name="Tafer H."/>
            <person name="Lopandic K."/>
        </authorList>
    </citation>
    <scope>NUCLEOTIDE SEQUENCE [LARGE SCALE GENOMIC DNA]</scope>
    <source>
        <strain evidence="3 4">CBS 789</strain>
    </source>
</reference>
<evidence type="ECO:0000313" key="4">
    <source>
        <dbReference type="Proteomes" id="UP000054251"/>
    </source>
</evidence>
<dbReference type="Proteomes" id="UP000054251">
    <property type="component" value="Unassembled WGS sequence"/>
</dbReference>
<feature type="compositionally biased region" description="Basic and acidic residues" evidence="1">
    <location>
        <begin position="156"/>
        <end position="166"/>
    </location>
</feature>
<feature type="compositionally biased region" description="Low complexity" evidence="1">
    <location>
        <begin position="105"/>
        <end position="125"/>
    </location>
</feature>
<proteinExistence type="predicted"/>
<feature type="compositionally biased region" description="Basic and acidic residues" evidence="1">
    <location>
        <begin position="275"/>
        <end position="294"/>
    </location>
</feature>
<feature type="compositionally biased region" description="Basic and acidic residues" evidence="1">
    <location>
        <begin position="49"/>
        <end position="62"/>
    </location>
</feature>
<protein>
    <recommendedName>
        <fullName evidence="2">GDS1 winged helix domain-containing protein</fullName>
    </recommendedName>
</protein>
<evidence type="ECO:0000259" key="2">
    <source>
        <dbReference type="Pfam" id="PF25318"/>
    </source>
</evidence>
<dbReference type="GeneID" id="26839477"/>
<feature type="compositionally biased region" description="Polar residues" evidence="1">
    <location>
        <begin position="79"/>
        <end position="89"/>
    </location>
</feature>
<feature type="compositionally biased region" description="Low complexity" evidence="1">
    <location>
        <begin position="27"/>
        <end position="41"/>
    </location>
</feature>
<feature type="region of interest" description="Disordered" evidence="1">
    <location>
        <begin position="1"/>
        <end position="89"/>
    </location>
</feature>
<name>A0A0V1PZX0_9ASCO</name>
<dbReference type="AlphaFoldDB" id="A0A0V1PZX0"/>
<dbReference type="EMBL" id="LMYN01000043">
    <property type="protein sequence ID" value="KSA01787.1"/>
    <property type="molecule type" value="Genomic_DNA"/>
</dbReference>
<dbReference type="OrthoDB" id="4090479at2759"/>